<keyword evidence="4" id="KW-1185">Reference proteome</keyword>
<evidence type="ECO:0000256" key="2">
    <source>
        <dbReference type="HAMAP-Rule" id="MF_00795"/>
    </source>
</evidence>
<dbReference type="Pfam" id="PF03932">
    <property type="entry name" value="CutC"/>
    <property type="match status" value="1"/>
</dbReference>
<comment type="caution">
    <text evidence="2">Once thought to be involved in copper homeostasis, experiments in E.coli have shown this is not the case.</text>
</comment>
<accession>A0A518DBP6</accession>
<gene>
    <name evidence="2 3" type="primary">cutC</name>
    <name evidence="3" type="ORF">Pla175_22670</name>
</gene>
<organism evidence="3 4">
    <name type="scientific">Pirellulimonas nuda</name>
    <dbReference type="NCBI Taxonomy" id="2528009"/>
    <lineage>
        <taxon>Bacteria</taxon>
        <taxon>Pseudomonadati</taxon>
        <taxon>Planctomycetota</taxon>
        <taxon>Planctomycetia</taxon>
        <taxon>Pirellulales</taxon>
        <taxon>Lacipirellulaceae</taxon>
        <taxon>Pirellulimonas</taxon>
    </lineage>
</organism>
<dbReference type="GO" id="GO:0005737">
    <property type="term" value="C:cytoplasm"/>
    <property type="evidence" value="ECO:0007669"/>
    <property type="project" value="UniProtKB-SubCell"/>
</dbReference>
<dbReference type="InterPro" id="IPR005627">
    <property type="entry name" value="CutC-like"/>
</dbReference>
<name>A0A518DBP6_9BACT</name>
<reference evidence="3 4" key="1">
    <citation type="submission" date="2019-02" db="EMBL/GenBank/DDBJ databases">
        <title>Deep-cultivation of Planctomycetes and their phenomic and genomic characterization uncovers novel biology.</title>
        <authorList>
            <person name="Wiegand S."/>
            <person name="Jogler M."/>
            <person name="Boedeker C."/>
            <person name="Pinto D."/>
            <person name="Vollmers J."/>
            <person name="Rivas-Marin E."/>
            <person name="Kohn T."/>
            <person name="Peeters S.H."/>
            <person name="Heuer A."/>
            <person name="Rast P."/>
            <person name="Oberbeckmann S."/>
            <person name="Bunk B."/>
            <person name="Jeske O."/>
            <person name="Meyerdierks A."/>
            <person name="Storesund J.E."/>
            <person name="Kallscheuer N."/>
            <person name="Luecker S."/>
            <person name="Lage O.M."/>
            <person name="Pohl T."/>
            <person name="Merkel B.J."/>
            <person name="Hornburger P."/>
            <person name="Mueller R.-W."/>
            <person name="Bruemmer F."/>
            <person name="Labrenz M."/>
            <person name="Spormann A.M."/>
            <person name="Op den Camp H."/>
            <person name="Overmann J."/>
            <person name="Amann R."/>
            <person name="Jetten M.S.M."/>
            <person name="Mascher T."/>
            <person name="Medema M.H."/>
            <person name="Devos D.P."/>
            <person name="Kaster A.-K."/>
            <person name="Ovreas L."/>
            <person name="Rohde M."/>
            <person name="Galperin M.Y."/>
            <person name="Jogler C."/>
        </authorList>
    </citation>
    <scope>NUCLEOTIDE SEQUENCE [LARGE SCALE GENOMIC DNA]</scope>
    <source>
        <strain evidence="3 4">Pla175</strain>
    </source>
</reference>
<dbReference type="SUPFAM" id="SSF110395">
    <property type="entry name" value="CutC-like"/>
    <property type="match status" value="1"/>
</dbReference>
<dbReference type="RefSeq" id="WP_231954457.1">
    <property type="nucleotide sequence ID" value="NZ_CP036291.1"/>
</dbReference>
<protein>
    <recommendedName>
        <fullName evidence="2">PF03932 family protein CutC</fullName>
    </recommendedName>
</protein>
<dbReference type="EMBL" id="CP036291">
    <property type="protein sequence ID" value="QDU88883.1"/>
    <property type="molecule type" value="Genomic_DNA"/>
</dbReference>
<sequence length="259" mass="25981">MQPLQQPEPARPVPLLEVCVGSLDDALAAEAAGAGRLELCGGLELGGLTPSLGLVEQVVRGVGLPVVSMIRPRAAGFAYSEAEFRCMEADASKSLEAGAAGVVFGMLTVNSAVDEARVAQMVSIAAGAETVFHRAFDAARSLDAALQSLINLGVTRVLTSGGAATAREGSAALRRLVGMAAGRIEVLAGGGIDAAGAAELLATTGCTSLHVGASTGRYDPSTTPAMSAALCDLRRLGSGAWRSVDPAAVAALRRAISGG</sequence>
<evidence type="ECO:0000256" key="1">
    <source>
        <dbReference type="ARBA" id="ARBA00007768"/>
    </source>
</evidence>
<dbReference type="KEGG" id="pnd:Pla175_22670"/>
<dbReference type="GO" id="GO:0005507">
    <property type="term" value="F:copper ion binding"/>
    <property type="evidence" value="ECO:0007669"/>
    <property type="project" value="TreeGrafter"/>
</dbReference>
<evidence type="ECO:0000313" key="3">
    <source>
        <dbReference type="EMBL" id="QDU88883.1"/>
    </source>
</evidence>
<dbReference type="Proteomes" id="UP000317429">
    <property type="component" value="Chromosome"/>
</dbReference>
<proteinExistence type="inferred from homology"/>
<dbReference type="AlphaFoldDB" id="A0A518DBP6"/>
<dbReference type="PANTHER" id="PTHR12598:SF0">
    <property type="entry name" value="COPPER HOMEOSTASIS PROTEIN CUTC HOMOLOG"/>
    <property type="match status" value="1"/>
</dbReference>
<dbReference type="Gene3D" id="3.20.20.380">
    <property type="entry name" value="Copper homeostasis (CutC) domain"/>
    <property type="match status" value="1"/>
</dbReference>
<dbReference type="HAMAP" id="MF_00795">
    <property type="entry name" value="CutC"/>
    <property type="match status" value="1"/>
</dbReference>
<evidence type="ECO:0000313" key="4">
    <source>
        <dbReference type="Proteomes" id="UP000317429"/>
    </source>
</evidence>
<comment type="subcellular location">
    <subcellularLocation>
        <location evidence="2">Cytoplasm</location>
    </subcellularLocation>
</comment>
<dbReference type="InterPro" id="IPR036822">
    <property type="entry name" value="CutC-like_dom_sf"/>
</dbReference>
<keyword evidence="2" id="KW-0963">Cytoplasm</keyword>
<dbReference type="PANTHER" id="PTHR12598">
    <property type="entry name" value="COPPER HOMEOSTASIS PROTEIN CUTC"/>
    <property type="match status" value="1"/>
</dbReference>
<comment type="similarity">
    <text evidence="1 2">Belongs to the CutC family.</text>
</comment>